<protein>
    <recommendedName>
        <fullName evidence="3">Methyltransferase domain protein</fullName>
    </recommendedName>
</protein>
<dbReference type="PATRIC" id="fig|1359194.3.peg.695"/>
<dbReference type="InterPro" id="IPR029063">
    <property type="entry name" value="SAM-dependent_MTases_sf"/>
</dbReference>
<dbReference type="EMBL" id="LAOJ01000001">
    <property type="protein sequence ID" value="KJV92065.1"/>
    <property type="molecule type" value="Genomic_DNA"/>
</dbReference>
<name>A0A0F3QHM0_RICBE</name>
<dbReference type="Gene3D" id="3.40.50.150">
    <property type="entry name" value="Vaccinia Virus protein VP39"/>
    <property type="match status" value="1"/>
</dbReference>
<evidence type="ECO:0008006" key="3">
    <source>
        <dbReference type="Google" id="ProtNLM"/>
    </source>
</evidence>
<organism evidence="1 2">
    <name type="scientific">Rickettsia bellii str. RML Mogi</name>
    <dbReference type="NCBI Taxonomy" id="1359194"/>
    <lineage>
        <taxon>Bacteria</taxon>
        <taxon>Pseudomonadati</taxon>
        <taxon>Pseudomonadota</taxon>
        <taxon>Alphaproteobacteria</taxon>
        <taxon>Rickettsiales</taxon>
        <taxon>Rickettsiaceae</taxon>
        <taxon>Rickettsieae</taxon>
        <taxon>Rickettsia</taxon>
        <taxon>belli group</taxon>
    </lineage>
</organism>
<reference evidence="1 2" key="1">
    <citation type="submission" date="2015-02" db="EMBL/GenBank/DDBJ databases">
        <title>Genome Sequencing of Rickettsiales.</title>
        <authorList>
            <person name="Daugherty S.C."/>
            <person name="Su Q."/>
            <person name="Abolude K."/>
            <person name="Beier-Sexton M."/>
            <person name="Carlyon J.A."/>
            <person name="Carter R."/>
            <person name="Day N.P."/>
            <person name="Dumler S.J."/>
            <person name="Dyachenko V."/>
            <person name="Godinez A."/>
            <person name="Kurtti T.J."/>
            <person name="Lichay M."/>
            <person name="Mullins K.E."/>
            <person name="Ott S."/>
            <person name="Pappas-Brown V."/>
            <person name="Paris D.H."/>
            <person name="Patel P."/>
            <person name="Richards A.L."/>
            <person name="Sadzewicz L."/>
            <person name="Sears K."/>
            <person name="Seidman D."/>
            <person name="Sengamalay N."/>
            <person name="Stenos J."/>
            <person name="Tallon L.J."/>
            <person name="Vincent G."/>
            <person name="Fraser C.M."/>
            <person name="Munderloh U."/>
            <person name="Dunning-Hotopp J.C."/>
        </authorList>
    </citation>
    <scope>NUCLEOTIDE SEQUENCE [LARGE SCALE GENOMIC DNA]</scope>
    <source>
        <strain evidence="1 2">RML Mogi</strain>
    </source>
</reference>
<sequence>MILYVETLDKLKIFIDNCYKCLKKQGRIIICTLDILSASFYPEVFDILKLPVKALVNNNKYSDGCSIQIEITKNCIVTSYQRNFETIKQLMKQVGFNNIRKHNLFLDEISLQAFTNRELDIIKKSNIFLLLEAQKL</sequence>
<proteinExistence type="predicted"/>
<evidence type="ECO:0000313" key="1">
    <source>
        <dbReference type="EMBL" id="KJV92065.1"/>
    </source>
</evidence>
<gene>
    <name evidence="1" type="ORF">RBEMOGI_0684</name>
</gene>
<accession>A0A0F3QHM0</accession>
<dbReference type="SUPFAM" id="SSF53335">
    <property type="entry name" value="S-adenosyl-L-methionine-dependent methyltransferases"/>
    <property type="match status" value="1"/>
</dbReference>
<comment type="caution">
    <text evidence="1">The sequence shown here is derived from an EMBL/GenBank/DDBJ whole genome shotgun (WGS) entry which is preliminary data.</text>
</comment>
<evidence type="ECO:0000313" key="2">
    <source>
        <dbReference type="Proteomes" id="UP000033689"/>
    </source>
</evidence>
<dbReference type="AlphaFoldDB" id="A0A0F3QHM0"/>
<dbReference type="Proteomes" id="UP000033689">
    <property type="component" value="Unassembled WGS sequence"/>
</dbReference>